<gene>
    <name evidence="1" type="ORF">SYYSPA8_36920</name>
</gene>
<dbReference type="Proteomes" id="UP001291653">
    <property type="component" value="Plasmid pYSPA8-1"/>
</dbReference>
<organism evidence="1 2">
    <name type="scientific">Streptomyces yaizuensis</name>
    <dbReference type="NCBI Taxonomy" id="2989713"/>
    <lineage>
        <taxon>Bacteria</taxon>
        <taxon>Bacillati</taxon>
        <taxon>Actinomycetota</taxon>
        <taxon>Actinomycetes</taxon>
        <taxon>Kitasatosporales</taxon>
        <taxon>Streptomycetaceae</taxon>
        <taxon>Streptomyces</taxon>
    </lineage>
</organism>
<name>A0AA86MCN4_9ACTN</name>
<protein>
    <submittedName>
        <fullName evidence="1">Uncharacterized protein</fullName>
    </submittedName>
</protein>
<dbReference type="RefSeq" id="WP_323451985.1">
    <property type="nucleotide sequence ID" value="NZ_LC735414.1"/>
</dbReference>
<proteinExistence type="predicted"/>
<geneLocation type="plasmid" evidence="1 2">
    <name>pYSPA8-1</name>
</geneLocation>
<evidence type="ECO:0000313" key="1">
    <source>
        <dbReference type="EMBL" id="BDT39502.1"/>
    </source>
</evidence>
<dbReference type="EMBL" id="LC735414">
    <property type="protein sequence ID" value="BDT39502.1"/>
    <property type="molecule type" value="Genomic_DNA"/>
</dbReference>
<keyword evidence="1" id="KW-0614">Plasmid</keyword>
<keyword evidence="2" id="KW-1185">Reference proteome</keyword>
<sequence length="144" mass="16493">MDLVLRTWWSVSAESYAEDNGIDPADADRDCGWYITSAVCDVPELAEAEGYAYGLPTAPMPWELDGRLRYRLDWRVEVDRERWAQVRQLDLRAALLPDLGHRMAFGLFHLGGLCGTDAVMRAVYRTGRGVVDRTWRPEDRFATR</sequence>
<evidence type="ECO:0000313" key="2">
    <source>
        <dbReference type="Proteomes" id="UP001291653"/>
    </source>
</evidence>
<reference evidence="1 2" key="1">
    <citation type="submission" date="2022-10" db="EMBL/GenBank/DDBJ databases">
        <title>Draft genome sequence of Streptomyces sp. YSPA8.</title>
        <authorList>
            <person name="Moriuchi R."/>
            <person name="Dohra H."/>
            <person name="Yamamura H."/>
            <person name="Kodani S."/>
        </authorList>
    </citation>
    <scope>NUCLEOTIDE SEQUENCE [LARGE SCALE GENOMIC DNA]</scope>
    <source>
        <strain evidence="1 2">YSPA8</strain>
        <plasmid evidence="1 2">pYSPA8-1</plasmid>
    </source>
</reference>
<accession>A0AA86MCN4</accession>
<dbReference type="AlphaFoldDB" id="A0AA86MCN4"/>